<feature type="transmembrane region" description="Helical" evidence="1">
    <location>
        <begin position="355"/>
        <end position="376"/>
    </location>
</feature>
<comment type="caution">
    <text evidence="2">The sequence shown here is derived from an EMBL/GenBank/DDBJ whole genome shotgun (WGS) entry which is preliminary data.</text>
</comment>
<keyword evidence="3" id="KW-1185">Reference proteome</keyword>
<feature type="transmembrane region" description="Helical" evidence="1">
    <location>
        <begin position="278"/>
        <end position="296"/>
    </location>
</feature>
<dbReference type="Proteomes" id="UP001515480">
    <property type="component" value="Unassembled WGS sequence"/>
</dbReference>
<dbReference type="AlphaFoldDB" id="A0AB34J9Q7"/>
<gene>
    <name evidence="2" type="ORF">AB1Y20_001959</name>
</gene>
<evidence type="ECO:0000313" key="3">
    <source>
        <dbReference type="Proteomes" id="UP001515480"/>
    </source>
</evidence>
<feature type="transmembrane region" description="Helical" evidence="1">
    <location>
        <begin position="317"/>
        <end position="335"/>
    </location>
</feature>
<dbReference type="EMBL" id="JBGBPQ010000011">
    <property type="protein sequence ID" value="KAL1515328.1"/>
    <property type="molecule type" value="Genomic_DNA"/>
</dbReference>
<feature type="transmembrane region" description="Helical" evidence="1">
    <location>
        <begin position="65"/>
        <end position="86"/>
    </location>
</feature>
<protein>
    <submittedName>
        <fullName evidence="2">Uncharacterized protein</fullName>
    </submittedName>
</protein>
<feature type="transmembrane region" description="Helical" evidence="1">
    <location>
        <begin position="174"/>
        <end position="195"/>
    </location>
</feature>
<feature type="transmembrane region" description="Helical" evidence="1">
    <location>
        <begin position="146"/>
        <end position="168"/>
    </location>
</feature>
<evidence type="ECO:0000256" key="1">
    <source>
        <dbReference type="SAM" id="Phobius"/>
    </source>
</evidence>
<accession>A0AB34J9Q7</accession>
<name>A0AB34J9Q7_PRYPA</name>
<sequence>MASPAARSLRHRGPPPLLHGGSFFLPSEPFLRQPTGIAPLAHASRPRASTPLLCEESKPLRGVRLAYTACGVATAAAWTACSIVALSSHPNAAIDAACGLRHNVLTIAQALALPLPLLSAAVSALSSASKAGWKRLRSATYRRLNLGLAAASLWMSAAAAFMPAFAYGYDMYPLLLKAGAVSAHALTAVLCLGVWGRSVTSSPPPLAGHYLPRIVRGFTASIMALPPKAVSDDPDEEAGGDGRSEYALCAALFFYFSVLPVVSPFPLATVPAILGKRLSRAASGWTFLAAVVAYILKDATERKRIGASTFVTLRRGLLAGSATHLFILGLKLVGVDGGGLLLPGRGLWQFYANAMAVPFAFGASIAMHALAVFATCTPPRAQS</sequence>
<feature type="transmembrane region" description="Helical" evidence="1">
    <location>
        <begin position="106"/>
        <end position="125"/>
    </location>
</feature>
<evidence type="ECO:0000313" key="2">
    <source>
        <dbReference type="EMBL" id="KAL1515328.1"/>
    </source>
</evidence>
<keyword evidence="1" id="KW-0812">Transmembrane</keyword>
<proteinExistence type="predicted"/>
<keyword evidence="1" id="KW-1133">Transmembrane helix</keyword>
<keyword evidence="1" id="KW-0472">Membrane</keyword>
<organism evidence="2 3">
    <name type="scientific">Prymnesium parvum</name>
    <name type="common">Toxic golden alga</name>
    <dbReference type="NCBI Taxonomy" id="97485"/>
    <lineage>
        <taxon>Eukaryota</taxon>
        <taxon>Haptista</taxon>
        <taxon>Haptophyta</taxon>
        <taxon>Prymnesiophyceae</taxon>
        <taxon>Prymnesiales</taxon>
        <taxon>Prymnesiaceae</taxon>
        <taxon>Prymnesium</taxon>
    </lineage>
</organism>
<feature type="transmembrane region" description="Helical" evidence="1">
    <location>
        <begin position="246"/>
        <end position="266"/>
    </location>
</feature>
<reference evidence="2 3" key="1">
    <citation type="journal article" date="2024" name="Science">
        <title>Giant polyketide synthase enzymes in the biosynthesis of giant marine polyether toxins.</title>
        <authorList>
            <person name="Fallon T.R."/>
            <person name="Shende V.V."/>
            <person name="Wierzbicki I.H."/>
            <person name="Pendleton A.L."/>
            <person name="Watervoot N.F."/>
            <person name="Auber R.P."/>
            <person name="Gonzalez D.J."/>
            <person name="Wisecaver J.H."/>
            <person name="Moore B.S."/>
        </authorList>
    </citation>
    <scope>NUCLEOTIDE SEQUENCE [LARGE SCALE GENOMIC DNA]</scope>
    <source>
        <strain evidence="2 3">12B1</strain>
    </source>
</reference>